<name>A0ACC3TY78_9ASCO</name>
<comment type="caution">
    <text evidence="1">The sequence shown here is derived from an EMBL/GenBank/DDBJ whole genome shotgun (WGS) entry which is preliminary data.</text>
</comment>
<keyword evidence="2" id="KW-1185">Reference proteome</keyword>
<gene>
    <name evidence="1" type="ORF">V1517DRAFT_313884</name>
</gene>
<protein>
    <submittedName>
        <fullName evidence="1">Nse4 C-terminal-domain-containing protein</fullName>
    </submittedName>
</protein>
<accession>A0ACC3TY78</accession>
<dbReference type="EMBL" id="MU970039">
    <property type="protein sequence ID" value="KAK9325627.1"/>
    <property type="molecule type" value="Genomic_DNA"/>
</dbReference>
<evidence type="ECO:0000313" key="2">
    <source>
        <dbReference type="Proteomes" id="UP001489719"/>
    </source>
</evidence>
<organism evidence="1 2">
    <name type="scientific">Lipomyces orientalis</name>
    <dbReference type="NCBI Taxonomy" id="1233043"/>
    <lineage>
        <taxon>Eukaryota</taxon>
        <taxon>Fungi</taxon>
        <taxon>Dikarya</taxon>
        <taxon>Ascomycota</taxon>
        <taxon>Saccharomycotina</taxon>
        <taxon>Lipomycetes</taxon>
        <taxon>Lipomycetales</taxon>
        <taxon>Lipomycetaceae</taxon>
        <taxon>Lipomyces</taxon>
    </lineage>
</organism>
<sequence length="415" mass="47092">MPRLRRPLSPSTTVSSSPSEKENMSYRREDTQAQTPSDDDVERVARDNERSRQMAQKTSSSRKRKPSQGGADNSSRKTQQSLQGYDATQSVSERRQLRKDYRKLTKETVESRQTYLKQGDPGIAHTVVAANDLYRRVRQTHEAVLDSSLLVITGEMAYQKVRNFKLGASVDFDLDDFVIQVKKFLYGDRDRNENGADGSDDDDYGFADEDTEAWAKLGKLASGVLLRPATHEFLAAHAEPRAPRAPVQRTQGQGLTRNTADLVRPEVIQESSLIRQENNTATSVIMVKAVMELLNRPVNAFELILNPESFSQSVENMFYLSFLVRDGKVSLDEDENGILMASLVEMPDESDPEYRLKVEDIKRRRDQGQNQTVFELDYESWRMLIEAFDIKRSHIPTRATVQPVTNSASNSLWYG</sequence>
<dbReference type="Proteomes" id="UP001489719">
    <property type="component" value="Unassembled WGS sequence"/>
</dbReference>
<reference evidence="2" key="1">
    <citation type="journal article" date="2024" name="Front. Bioeng. Biotechnol.">
        <title>Genome-scale model development and genomic sequencing of the oleaginous clade Lipomyces.</title>
        <authorList>
            <person name="Czajka J.J."/>
            <person name="Han Y."/>
            <person name="Kim J."/>
            <person name="Mondo S.J."/>
            <person name="Hofstad B.A."/>
            <person name="Robles A."/>
            <person name="Haridas S."/>
            <person name="Riley R."/>
            <person name="LaButti K."/>
            <person name="Pangilinan J."/>
            <person name="Andreopoulos W."/>
            <person name="Lipzen A."/>
            <person name="Yan J."/>
            <person name="Wang M."/>
            <person name="Ng V."/>
            <person name="Grigoriev I.V."/>
            <person name="Spatafora J.W."/>
            <person name="Magnuson J.K."/>
            <person name="Baker S.E."/>
            <person name="Pomraning K.R."/>
        </authorList>
    </citation>
    <scope>NUCLEOTIDE SEQUENCE [LARGE SCALE GENOMIC DNA]</scope>
    <source>
        <strain evidence="2">CBS 10300</strain>
    </source>
</reference>
<evidence type="ECO:0000313" key="1">
    <source>
        <dbReference type="EMBL" id="KAK9325627.1"/>
    </source>
</evidence>
<proteinExistence type="predicted"/>